<comment type="caution">
    <text evidence="1">The sequence shown here is derived from an EMBL/GenBank/DDBJ whole genome shotgun (WGS) entry which is preliminary data.</text>
</comment>
<evidence type="ECO:0000313" key="2">
    <source>
        <dbReference type="Proteomes" id="UP001597173"/>
    </source>
</evidence>
<dbReference type="Pfam" id="PF08809">
    <property type="entry name" value="DUF1799"/>
    <property type="match status" value="1"/>
</dbReference>
<sequence>MGVRISQPSNSGDVLEIMPTNWRSLMAFLECQTQWRVAAGMAGLIWLGLDYSACKLVLDSLGAPAGIFADLRFLETCALPILNEVDA</sequence>
<keyword evidence="2" id="KW-1185">Reference proteome</keyword>
<organism evidence="1 2">
    <name type="scientific">Mycoplana ramosa</name>
    <name type="common">Mycoplana bullata</name>
    <dbReference type="NCBI Taxonomy" id="40837"/>
    <lineage>
        <taxon>Bacteria</taxon>
        <taxon>Pseudomonadati</taxon>
        <taxon>Pseudomonadota</taxon>
        <taxon>Alphaproteobacteria</taxon>
        <taxon>Hyphomicrobiales</taxon>
        <taxon>Rhizobiaceae</taxon>
        <taxon>Mycoplana</taxon>
    </lineage>
</organism>
<name>A0ABW3Z248_MYCRA</name>
<reference evidence="2" key="1">
    <citation type="journal article" date="2019" name="Int. J. Syst. Evol. Microbiol.">
        <title>The Global Catalogue of Microorganisms (GCM) 10K type strain sequencing project: providing services to taxonomists for standard genome sequencing and annotation.</title>
        <authorList>
            <consortium name="The Broad Institute Genomics Platform"/>
            <consortium name="The Broad Institute Genome Sequencing Center for Infectious Disease"/>
            <person name="Wu L."/>
            <person name="Ma J."/>
        </authorList>
    </citation>
    <scope>NUCLEOTIDE SEQUENCE [LARGE SCALE GENOMIC DNA]</scope>
    <source>
        <strain evidence="2">CCUG 55609</strain>
    </source>
</reference>
<dbReference type="Proteomes" id="UP001597173">
    <property type="component" value="Unassembled WGS sequence"/>
</dbReference>
<dbReference type="InterPro" id="IPR014915">
    <property type="entry name" value="Phage_TLS_TfmB"/>
</dbReference>
<evidence type="ECO:0000313" key="1">
    <source>
        <dbReference type="EMBL" id="MFD1330260.1"/>
    </source>
</evidence>
<accession>A0ABW3Z248</accession>
<dbReference type="RefSeq" id="WP_374841201.1">
    <property type="nucleotide sequence ID" value="NZ_JBHEEW010000019.1"/>
</dbReference>
<protein>
    <submittedName>
        <fullName evidence="1">DUF1799 domain-containing protein</fullName>
    </submittedName>
</protein>
<proteinExistence type="predicted"/>
<dbReference type="EMBL" id="JBHTNF010000020">
    <property type="protein sequence ID" value="MFD1330260.1"/>
    <property type="molecule type" value="Genomic_DNA"/>
</dbReference>
<gene>
    <name evidence="1" type="ORF">ACFQ33_20435</name>
</gene>